<evidence type="ECO:0000313" key="5">
    <source>
        <dbReference type="Proteomes" id="UP000253061"/>
    </source>
</evidence>
<dbReference type="EMBL" id="JPWB01000005">
    <property type="protein sequence ID" value="RCK21573.1"/>
    <property type="molecule type" value="Genomic_DNA"/>
</dbReference>
<dbReference type="InterPro" id="IPR002347">
    <property type="entry name" value="SDR_fam"/>
</dbReference>
<accession>A0A367V8U5</accession>
<evidence type="ECO:0000313" key="4">
    <source>
        <dbReference type="EMBL" id="RCK21573.1"/>
    </source>
</evidence>
<dbReference type="NCBIfam" id="NF005065">
    <property type="entry name" value="PRK06482.1"/>
    <property type="match status" value="1"/>
</dbReference>
<organism evidence="4 5">
    <name type="scientific">Thalassospira profundimaris</name>
    <dbReference type="NCBI Taxonomy" id="502049"/>
    <lineage>
        <taxon>Bacteria</taxon>
        <taxon>Pseudomonadati</taxon>
        <taxon>Pseudomonadota</taxon>
        <taxon>Alphaproteobacteria</taxon>
        <taxon>Rhodospirillales</taxon>
        <taxon>Thalassospiraceae</taxon>
        <taxon>Thalassospira</taxon>
    </lineage>
</organism>
<dbReference type="CDD" id="cd05374">
    <property type="entry name" value="17beta-HSD-like_SDR_c"/>
    <property type="match status" value="1"/>
</dbReference>
<comment type="caution">
    <text evidence="4">The sequence shown here is derived from an EMBL/GenBank/DDBJ whole genome shotgun (WGS) entry which is preliminary data.</text>
</comment>
<comment type="similarity">
    <text evidence="1 3">Belongs to the short-chain dehydrogenases/reductases (SDR) family.</text>
</comment>
<evidence type="ECO:0000256" key="2">
    <source>
        <dbReference type="ARBA" id="ARBA00023002"/>
    </source>
</evidence>
<sequence length="286" mass="30441">MDKTWLITGASSGFGRGLAEKLLARGDRVIATVRREGSLDALVAQYGERLRVAHLDVSDTDAVQATVDKAFADVGRIDFIVSNAAYGILGAAEETGIDQMRQIIDTNLLGSIVLIKAALPHLRAQGSGRIIQVSSEGGQIAYPGFSLYHATKWGIEGFIESVAQEVAPFDISFMIVEPGPTRTSFINSIVFPDPISAYDGTPAHDLKEAAFGGDWVIKGDPARMVDAMIVASDAPQMPFRLLLGSDAYAGVRAALTERLAVLEAGKDVTLAADFTEEELAAMQATV</sequence>
<dbReference type="RefSeq" id="WP_062955650.1">
    <property type="nucleotide sequence ID" value="NZ_JPWB01000005.1"/>
</dbReference>
<name>A0A367V8U5_9PROT</name>
<dbReference type="PRINTS" id="PR00080">
    <property type="entry name" value="SDRFAMILY"/>
</dbReference>
<reference evidence="4 5" key="1">
    <citation type="submission" date="2014-07" db="EMBL/GenBank/DDBJ databases">
        <title>Draft genome sequence of Thalassospira profundimaris R8-17.</title>
        <authorList>
            <person name="Lai Q."/>
            <person name="Shao Z."/>
        </authorList>
    </citation>
    <scope>NUCLEOTIDE SEQUENCE [LARGE SCALE GENOMIC DNA]</scope>
    <source>
        <strain evidence="4 5">R8-17</strain>
    </source>
</reference>
<protein>
    <submittedName>
        <fullName evidence="4">Short-chain dehydrogenase</fullName>
    </submittedName>
</protein>
<dbReference type="Gene3D" id="3.40.50.720">
    <property type="entry name" value="NAD(P)-binding Rossmann-like Domain"/>
    <property type="match status" value="1"/>
</dbReference>
<evidence type="ECO:0000256" key="1">
    <source>
        <dbReference type="ARBA" id="ARBA00006484"/>
    </source>
</evidence>
<dbReference type="GO" id="GO:0016491">
    <property type="term" value="F:oxidoreductase activity"/>
    <property type="evidence" value="ECO:0007669"/>
    <property type="project" value="UniProtKB-KW"/>
</dbReference>
<evidence type="ECO:0000256" key="3">
    <source>
        <dbReference type="RuleBase" id="RU000363"/>
    </source>
</evidence>
<dbReference type="SUPFAM" id="SSF51735">
    <property type="entry name" value="NAD(P)-binding Rossmann-fold domains"/>
    <property type="match status" value="1"/>
</dbReference>
<dbReference type="PANTHER" id="PTHR43976:SF16">
    <property type="entry name" value="SHORT-CHAIN DEHYDROGENASE_REDUCTASE FAMILY PROTEIN"/>
    <property type="match status" value="1"/>
</dbReference>
<proteinExistence type="inferred from homology"/>
<dbReference type="Proteomes" id="UP000253061">
    <property type="component" value="Unassembled WGS sequence"/>
</dbReference>
<gene>
    <name evidence="4" type="ORF">TH6_13350</name>
</gene>
<keyword evidence="2" id="KW-0560">Oxidoreductase</keyword>
<dbReference type="InterPro" id="IPR036291">
    <property type="entry name" value="NAD(P)-bd_dom_sf"/>
</dbReference>
<dbReference type="InterPro" id="IPR051911">
    <property type="entry name" value="SDR_oxidoreductase"/>
</dbReference>
<dbReference type="PANTHER" id="PTHR43976">
    <property type="entry name" value="SHORT CHAIN DEHYDROGENASE"/>
    <property type="match status" value="1"/>
</dbReference>
<dbReference type="Pfam" id="PF00106">
    <property type="entry name" value="adh_short"/>
    <property type="match status" value="1"/>
</dbReference>
<dbReference type="AlphaFoldDB" id="A0A367V8U5"/>
<dbReference type="PRINTS" id="PR00081">
    <property type="entry name" value="GDHRDH"/>
</dbReference>